<dbReference type="InterPro" id="IPR001254">
    <property type="entry name" value="Trypsin_dom"/>
</dbReference>
<dbReference type="InterPro" id="IPR050430">
    <property type="entry name" value="Peptidase_S1"/>
</dbReference>
<gene>
    <name evidence="5" type="ORF">SAMN05421854_101865</name>
</gene>
<evidence type="ECO:0000256" key="2">
    <source>
        <dbReference type="ARBA" id="ARBA00023157"/>
    </source>
</evidence>
<dbReference type="Pfam" id="PF00089">
    <property type="entry name" value="Trypsin"/>
    <property type="match status" value="1"/>
</dbReference>
<dbReference type="GO" id="GO:0004252">
    <property type="term" value="F:serine-type endopeptidase activity"/>
    <property type="evidence" value="ECO:0007669"/>
    <property type="project" value="InterPro"/>
</dbReference>
<protein>
    <submittedName>
        <fullName evidence="5">Trypsin</fullName>
    </submittedName>
</protein>
<evidence type="ECO:0000313" key="5">
    <source>
        <dbReference type="EMBL" id="SFO16634.1"/>
    </source>
</evidence>
<dbReference type="PANTHER" id="PTHR24276">
    <property type="entry name" value="POLYSERASE-RELATED"/>
    <property type="match status" value="1"/>
</dbReference>
<sequence length="252" mass="26023">MRLRAALSAAFLAAGAALAVAAPASAVANGNDVAPGEYPFAAKLSMPVIPKADGTTYSSACSGSLIAPQWIITAGHCFHDVNRKPVSGPVPYETSVLLGATTDEPGRGERRQVTEVQQAGINDVALAKLDQPVTDIKPLTVSPAAPANGQKVLLAGWGSLTEVSPKPSDKLQQGEMQVVSSDATTASIIGVSPKKDTSACSYDSGAPYFVDDGDNTGRLISVESTGPDCPHSTPETTARVDILKEWIASHTQ</sequence>
<evidence type="ECO:0000256" key="3">
    <source>
        <dbReference type="SAM" id="SignalP"/>
    </source>
</evidence>
<dbReference type="SUPFAM" id="SSF50494">
    <property type="entry name" value="Trypsin-like serine proteases"/>
    <property type="match status" value="1"/>
</dbReference>
<dbReference type="PROSITE" id="PS50240">
    <property type="entry name" value="TRYPSIN_DOM"/>
    <property type="match status" value="1"/>
</dbReference>
<reference evidence="5 6" key="1">
    <citation type="submission" date="2016-10" db="EMBL/GenBank/DDBJ databases">
        <authorList>
            <person name="de Groot N.N."/>
        </authorList>
    </citation>
    <scope>NUCLEOTIDE SEQUENCE [LARGE SCALE GENOMIC DNA]</scope>
    <source>
        <strain evidence="5 6">DSM 44637</strain>
    </source>
</reference>
<dbReference type="GO" id="GO:0006508">
    <property type="term" value="P:proteolysis"/>
    <property type="evidence" value="ECO:0007669"/>
    <property type="project" value="InterPro"/>
</dbReference>
<dbReference type="AlphaFoldDB" id="A0A1I5EYQ2"/>
<dbReference type="PRINTS" id="PR00722">
    <property type="entry name" value="CHYMOTRYPSIN"/>
</dbReference>
<feature type="signal peptide" evidence="3">
    <location>
        <begin position="1"/>
        <end position="21"/>
    </location>
</feature>
<accession>A0A1I5EYQ2</accession>
<evidence type="ECO:0000259" key="4">
    <source>
        <dbReference type="PROSITE" id="PS50240"/>
    </source>
</evidence>
<keyword evidence="2" id="KW-1015">Disulfide bond</keyword>
<comment type="similarity">
    <text evidence="1">Belongs to the peptidase S1 family.</text>
</comment>
<feature type="chain" id="PRO_5038399034" evidence="3">
    <location>
        <begin position="22"/>
        <end position="252"/>
    </location>
</feature>
<dbReference type="PANTHER" id="PTHR24276:SF98">
    <property type="entry name" value="FI18310P1-RELATED"/>
    <property type="match status" value="1"/>
</dbReference>
<feature type="domain" description="Peptidase S1" evidence="4">
    <location>
        <begin position="27"/>
        <end position="252"/>
    </location>
</feature>
<evidence type="ECO:0000256" key="1">
    <source>
        <dbReference type="ARBA" id="ARBA00007664"/>
    </source>
</evidence>
<name>A0A1I5EYQ2_9PSEU</name>
<dbReference type="InterPro" id="IPR001314">
    <property type="entry name" value="Peptidase_S1A"/>
</dbReference>
<dbReference type="EMBL" id="FOWC01000001">
    <property type="protein sequence ID" value="SFO16634.1"/>
    <property type="molecule type" value="Genomic_DNA"/>
</dbReference>
<dbReference type="RefSeq" id="WP_093572253.1">
    <property type="nucleotide sequence ID" value="NZ_FOWC01000001.1"/>
</dbReference>
<dbReference type="InterPro" id="IPR018114">
    <property type="entry name" value="TRYPSIN_HIS"/>
</dbReference>
<dbReference type="InterPro" id="IPR009003">
    <property type="entry name" value="Peptidase_S1_PA"/>
</dbReference>
<keyword evidence="3" id="KW-0732">Signal</keyword>
<dbReference type="Gene3D" id="2.40.10.10">
    <property type="entry name" value="Trypsin-like serine proteases"/>
    <property type="match status" value="1"/>
</dbReference>
<dbReference type="Proteomes" id="UP000199137">
    <property type="component" value="Unassembled WGS sequence"/>
</dbReference>
<proteinExistence type="inferred from homology"/>
<dbReference type="PROSITE" id="PS00134">
    <property type="entry name" value="TRYPSIN_HIS"/>
    <property type="match status" value="1"/>
</dbReference>
<dbReference type="SMART" id="SM00020">
    <property type="entry name" value="Tryp_SPc"/>
    <property type="match status" value="1"/>
</dbReference>
<evidence type="ECO:0000313" key="6">
    <source>
        <dbReference type="Proteomes" id="UP000199137"/>
    </source>
</evidence>
<dbReference type="InterPro" id="IPR043504">
    <property type="entry name" value="Peptidase_S1_PA_chymotrypsin"/>
</dbReference>
<dbReference type="OrthoDB" id="9815928at2"/>
<organism evidence="5 6">
    <name type="scientific">Amycolatopsis rubida</name>
    <dbReference type="NCBI Taxonomy" id="112413"/>
    <lineage>
        <taxon>Bacteria</taxon>
        <taxon>Bacillati</taxon>
        <taxon>Actinomycetota</taxon>
        <taxon>Actinomycetes</taxon>
        <taxon>Pseudonocardiales</taxon>
        <taxon>Pseudonocardiaceae</taxon>
        <taxon>Amycolatopsis</taxon>
    </lineage>
</organism>
<dbReference type="STRING" id="112413.SAMN05421854_101865"/>